<dbReference type="EMBL" id="CP011058">
    <property type="protein sequence ID" value="AJY76562.1"/>
    <property type="molecule type" value="Genomic_DNA"/>
</dbReference>
<dbReference type="NCBIfam" id="TIGR01396">
    <property type="entry name" value="FlgB"/>
    <property type="match status" value="1"/>
</dbReference>
<dbReference type="RefSeq" id="WP_045671987.1">
    <property type="nucleotide sequence ID" value="NZ_CP011058.1"/>
</dbReference>
<evidence type="ECO:0000313" key="8">
    <source>
        <dbReference type="EMBL" id="AJY76562.1"/>
    </source>
</evidence>
<gene>
    <name evidence="8" type="ORF">VN24_20820</name>
</gene>
<keyword evidence="8" id="KW-0969">Cilium</keyword>
<evidence type="ECO:0000259" key="7">
    <source>
        <dbReference type="Pfam" id="PF00460"/>
    </source>
</evidence>
<dbReference type="Proteomes" id="UP000032633">
    <property type="component" value="Chromosome"/>
</dbReference>
<dbReference type="PATRIC" id="fig|1126833.4.peg.4579"/>
<evidence type="ECO:0000313" key="9">
    <source>
        <dbReference type="Proteomes" id="UP000032633"/>
    </source>
</evidence>
<dbReference type="Pfam" id="PF00460">
    <property type="entry name" value="Flg_bb_rod"/>
    <property type="match status" value="1"/>
</dbReference>
<evidence type="ECO:0000256" key="5">
    <source>
        <dbReference type="ARBA" id="ARBA00024934"/>
    </source>
</evidence>
<sequence>MNLLNGAAFSRLHGALKAAETRQQVISDNIANADTPNFKRSDIMFEDLLSASIGGGETKPLSGFRTNSRHFVIGPTNQIPGMQFVTDADSIMNNNGSNVDIDREMTLLAKNQLRYNLYTEQVNHDIKMMKTAIDGSA</sequence>
<accession>A0A0D5NNG7</accession>
<dbReference type="InterPro" id="IPR001444">
    <property type="entry name" value="Flag_bb_rod_N"/>
</dbReference>
<dbReference type="InterPro" id="IPR006300">
    <property type="entry name" value="FlgB"/>
</dbReference>
<evidence type="ECO:0000256" key="3">
    <source>
        <dbReference type="ARBA" id="ARBA00014376"/>
    </source>
</evidence>
<evidence type="ECO:0000256" key="2">
    <source>
        <dbReference type="ARBA" id="ARBA00009677"/>
    </source>
</evidence>
<dbReference type="PIRSF" id="PIRSF002889">
    <property type="entry name" value="Rod_FlgB"/>
    <property type="match status" value="1"/>
</dbReference>
<dbReference type="PANTHER" id="PTHR30435">
    <property type="entry name" value="FLAGELLAR PROTEIN"/>
    <property type="match status" value="1"/>
</dbReference>
<comment type="subcellular location">
    <subcellularLocation>
        <location evidence="1 6">Bacterial flagellum basal body</location>
    </subcellularLocation>
</comment>
<keyword evidence="9" id="KW-1185">Reference proteome</keyword>
<proteinExistence type="inferred from homology"/>
<dbReference type="OrthoDB" id="9792068at2"/>
<reference evidence="8 9" key="1">
    <citation type="journal article" date="2015" name="J. Biotechnol.">
        <title>Complete genome sequence of Paenibacillus beijingensis 7188(T) (=DSM 24997(T)), a novel rhizobacterium from jujube garden soil.</title>
        <authorList>
            <person name="Kwak Y."/>
            <person name="Shin J.H."/>
        </authorList>
    </citation>
    <scope>NUCLEOTIDE SEQUENCE [LARGE SCALE GENOMIC DNA]</scope>
    <source>
        <strain evidence="8 9">DSM 24997</strain>
    </source>
</reference>
<protein>
    <recommendedName>
        <fullName evidence="3 6">Flagellar basal body rod protein FlgB</fullName>
    </recommendedName>
</protein>
<feature type="domain" description="Flagellar basal body rod protein N-terminal" evidence="7">
    <location>
        <begin position="14"/>
        <end position="39"/>
    </location>
</feature>
<dbReference type="InterPro" id="IPR019776">
    <property type="entry name" value="Flagellar_basal_body_rod_CS"/>
</dbReference>
<dbReference type="AlphaFoldDB" id="A0A0D5NNG7"/>
<dbReference type="PROSITE" id="PS00588">
    <property type="entry name" value="FLAGELLA_BB_ROD"/>
    <property type="match status" value="1"/>
</dbReference>
<dbReference type="STRING" id="1126833.VN24_20820"/>
<dbReference type="KEGG" id="pbj:VN24_20820"/>
<evidence type="ECO:0000256" key="1">
    <source>
        <dbReference type="ARBA" id="ARBA00004117"/>
    </source>
</evidence>
<evidence type="ECO:0000256" key="4">
    <source>
        <dbReference type="ARBA" id="ARBA00023143"/>
    </source>
</evidence>
<organism evidence="8 9">
    <name type="scientific">Paenibacillus beijingensis</name>
    <dbReference type="NCBI Taxonomy" id="1126833"/>
    <lineage>
        <taxon>Bacteria</taxon>
        <taxon>Bacillati</taxon>
        <taxon>Bacillota</taxon>
        <taxon>Bacilli</taxon>
        <taxon>Bacillales</taxon>
        <taxon>Paenibacillaceae</taxon>
        <taxon>Paenibacillus</taxon>
    </lineage>
</organism>
<dbReference type="GO" id="GO:0071978">
    <property type="term" value="P:bacterial-type flagellum-dependent swarming motility"/>
    <property type="evidence" value="ECO:0007669"/>
    <property type="project" value="TreeGrafter"/>
</dbReference>
<reference evidence="9" key="2">
    <citation type="submission" date="2015-03" db="EMBL/GenBank/DDBJ databases">
        <title>Genome sequence of Paenibacillus beijingensis strain DSM 24997T.</title>
        <authorList>
            <person name="Kwak Y."/>
            <person name="Shin J.-H."/>
        </authorList>
    </citation>
    <scope>NUCLEOTIDE SEQUENCE [LARGE SCALE GENOMIC DNA]</scope>
    <source>
        <strain evidence="9">DSM 24997</strain>
    </source>
</reference>
<keyword evidence="8" id="KW-0282">Flagellum</keyword>
<comment type="function">
    <text evidence="5 6">Structural component of flagellum, the bacterial motility apparatus. Part of the rod structure of flagellar basal body.</text>
</comment>
<dbReference type="HOGENOM" id="CLU_125463_3_1_9"/>
<comment type="subunit">
    <text evidence="6">The basal body constitutes a major portion of the flagellar organelle and consists of a number of rings mounted on a central rod.</text>
</comment>
<dbReference type="PANTHER" id="PTHR30435:SF12">
    <property type="entry name" value="FLAGELLAR BASAL BODY ROD PROTEIN FLGB"/>
    <property type="match status" value="1"/>
</dbReference>
<dbReference type="GO" id="GO:0030694">
    <property type="term" value="C:bacterial-type flagellum basal body, rod"/>
    <property type="evidence" value="ECO:0007669"/>
    <property type="project" value="InterPro"/>
</dbReference>
<name>A0A0D5NNG7_9BACL</name>
<evidence type="ECO:0000256" key="6">
    <source>
        <dbReference type="PIRNR" id="PIRNR002889"/>
    </source>
</evidence>
<keyword evidence="8" id="KW-0966">Cell projection</keyword>
<comment type="similarity">
    <text evidence="2 6">Belongs to the flagella basal body rod proteins family.</text>
</comment>
<keyword evidence="4 6" id="KW-0975">Bacterial flagellum</keyword>